<dbReference type="CDD" id="cd11839">
    <property type="entry name" value="SH3_Intersectin_4"/>
    <property type="match status" value="1"/>
</dbReference>
<keyword evidence="4" id="KW-1133">Transmembrane helix</keyword>
<dbReference type="SUPFAM" id="SSF50044">
    <property type="entry name" value="SH3-domain"/>
    <property type="match status" value="1"/>
</dbReference>
<evidence type="ECO:0000313" key="6">
    <source>
        <dbReference type="EMBL" id="PPS02122.1"/>
    </source>
</evidence>
<dbReference type="AlphaFoldDB" id="A0A2P5XFN0"/>
<reference evidence="6 7" key="1">
    <citation type="submission" date="2015-01" db="EMBL/GenBank/DDBJ databases">
        <title>Genome of allotetraploid Gossypium barbadense reveals genomic plasticity and fiber elongation in cotton evolution.</title>
        <authorList>
            <person name="Chen X."/>
            <person name="Liu X."/>
            <person name="Zhao B."/>
            <person name="Zheng H."/>
            <person name="Hu Y."/>
            <person name="Lu G."/>
            <person name="Yang C."/>
            <person name="Chen J."/>
            <person name="Shan C."/>
            <person name="Zhang L."/>
            <person name="Zhou Y."/>
            <person name="Wang L."/>
            <person name="Guo W."/>
            <person name="Bai Y."/>
            <person name="Ruan J."/>
            <person name="Shangguan X."/>
            <person name="Mao Y."/>
            <person name="Jiang J."/>
            <person name="Zhu Y."/>
            <person name="Lei J."/>
            <person name="Kang H."/>
            <person name="Chen S."/>
            <person name="He X."/>
            <person name="Wang R."/>
            <person name="Wang Y."/>
            <person name="Chen J."/>
            <person name="Wang L."/>
            <person name="Yu S."/>
            <person name="Wang B."/>
            <person name="Wei J."/>
            <person name="Song S."/>
            <person name="Lu X."/>
            <person name="Gao Z."/>
            <person name="Gu W."/>
            <person name="Deng X."/>
            <person name="Ma D."/>
            <person name="Wang S."/>
            <person name="Liang W."/>
            <person name="Fang L."/>
            <person name="Cai C."/>
            <person name="Zhu X."/>
            <person name="Zhou B."/>
            <person name="Zhang Y."/>
            <person name="Chen Z."/>
            <person name="Xu S."/>
            <person name="Zhu R."/>
            <person name="Wang S."/>
            <person name="Zhang T."/>
            <person name="Zhao G."/>
        </authorList>
    </citation>
    <scope>NUCLEOTIDE SEQUENCE [LARGE SCALE GENOMIC DNA]</scope>
    <source>
        <strain evidence="7">cv. Xinhai21</strain>
        <tissue evidence="6">Leaf</tissue>
    </source>
</reference>
<protein>
    <recommendedName>
        <fullName evidence="5">SH3 domain-containing protein</fullName>
    </recommendedName>
</protein>
<dbReference type="SMART" id="SM00326">
    <property type="entry name" value="SH3"/>
    <property type="match status" value="1"/>
</dbReference>
<dbReference type="OrthoDB" id="6019202at2759"/>
<proteinExistence type="predicted"/>
<evidence type="ECO:0000259" key="5">
    <source>
        <dbReference type="PROSITE" id="PS50002"/>
    </source>
</evidence>
<dbReference type="PANTHER" id="PTHR14167">
    <property type="entry name" value="SH3 DOMAIN-CONTAINING"/>
    <property type="match status" value="1"/>
</dbReference>
<dbReference type="PROSITE" id="PS50002">
    <property type="entry name" value="SH3"/>
    <property type="match status" value="1"/>
</dbReference>
<organism evidence="6 7">
    <name type="scientific">Gossypium barbadense</name>
    <name type="common">Sea Island cotton</name>
    <name type="synonym">Hibiscus barbadensis</name>
    <dbReference type="NCBI Taxonomy" id="3634"/>
    <lineage>
        <taxon>Eukaryota</taxon>
        <taxon>Viridiplantae</taxon>
        <taxon>Streptophyta</taxon>
        <taxon>Embryophyta</taxon>
        <taxon>Tracheophyta</taxon>
        <taxon>Spermatophyta</taxon>
        <taxon>Magnoliopsida</taxon>
        <taxon>eudicotyledons</taxon>
        <taxon>Gunneridae</taxon>
        <taxon>Pentapetalae</taxon>
        <taxon>rosids</taxon>
        <taxon>malvids</taxon>
        <taxon>Malvales</taxon>
        <taxon>Malvaceae</taxon>
        <taxon>Malvoideae</taxon>
        <taxon>Gossypium</taxon>
    </lineage>
</organism>
<keyword evidence="4" id="KW-0472">Membrane</keyword>
<gene>
    <name evidence="6" type="ORF">GOBAR_AA18547</name>
</gene>
<evidence type="ECO:0000313" key="7">
    <source>
        <dbReference type="Proteomes" id="UP000239757"/>
    </source>
</evidence>
<evidence type="ECO:0000256" key="4">
    <source>
        <dbReference type="SAM" id="Phobius"/>
    </source>
</evidence>
<feature type="region of interest" description="Disordered" evidence="3">
    <location>
        <begin position="196"/>
        <end position="215"/>
    </location>
</feature>
<sequence>MEAIKKQATKLREQVAKQQQVGILWVELLSYIPFFCYSVFSLLSVVSKAVLRHLGHFSNEDITVDEADLQCHQKLQDLYSSTKAAKHLQRNIVRGIEGFIATSSKLIDISRKLADDCCKYGVENQNTGSSLAKAALHFGNSHKSIEDERETLLGILGEQVSEPLRALITGAPLEDARHLTHRYDRFRQEVEAQDRQAFFPSPPPPHKQAADVLRRRSKTREADISAESYMKLKQAEARLADLKSSMMVLGREATAAMLSAEDQQQKITFQLLLAMSRTKKSLSEEDETLVDQDVMLRSLALTRIILQVDAEKSYHQRVLASLEKLHAEMILEGQMNESLNSVTLQREVNVASAHDKFSSNKSEAQGSNQSDVFFIAKVVHPFDAETDGELSLAVGDYVVVRQVGPSGWSEGECKGKAGWFPSAYVERQEKAPASKLIEPNSAASA</sequence>
<dbReference type="InterPro" id="IPR050384">
    <property type="entry name" value="Endophilin_SH3RF"/>
</dbReference>
<dbReference type="InterPro" id="IPR027267">
    <property type="entry name" value="AH/BAR_dom_sf"/>
</dbReference>
<keyword evidence="4" id="KW-0812">Transmembrane</keyword>
<dbReference type="InterPro" id="IPR001452">
    <property type="entry name" value="SH3_domain"/>
</dbReference>
<feature type="transmembrane region" description="Helical" evidence="4">
    <location>
        <begin position="21"/>
        <end position="43"/>
    </location>
</feature>
<evidence type="ECO:0000256" key="2">
    <source>
        <dbReference type="PROSITE-ProRule" id="PRU00192"/>
    </source>
</evidence>
<evidence type="ECO:0000256" key="1">
    <source>
        <dbReference type="ARBA" id="ARBA00022443"/>
    </source>
</evidence>
<dbReference type="Proteomes" id="UP000239757">
    <property type="component" value="Unassembled WGS sequence"/>
</dbReference>
<name>A0A2P5XFN0_GOSBA</name>
<dbReference type="EMBL" id="KZ664977">
    <property type="protein sequence ID" value="PPS02122.1"/>
    <property type="molecule type" value="Genomic_DNA"/>
</dbReference>
<dbReference type="Pfam" id="PF14604">
    <property type="entry name" value="SH3_9"/>
    <property type="match status" value="1"/>
</dbReference>
<dbReference type="InterPro" id="IPR036028">
    <property type="entry name" value="SH3-like_dom_sf"/>
</dbReference>
<dbReference type="PANTHER" id="PTHR14167:SF30">
    <property type="entry name" value="SH3 DOMAIN-CONTAINING PROTEIN 1"/>
    <property type="match status" value="1"/>
</dbReference>
<evidence type="ECO:0000256" key="3">
    <source>
        <dbReference type="SAM" id="MobiDB-lite"/>
    </source>
</evidence>
<feature type="domain" description="SH3" evidence="5">
    <location>
        <begin position="371"/>
        <end position="430"/>
    </location>
</feature>
<dbReference type="Gene3D" id="2.30.30.40">
    <property type="entry name" value="SH3 Domains"/>
    <property type="match status" value="1"/>
</dbReference>
<dbReference type="SUPFAM" id="SSF103657">
    <property type="entry name" value="BAR/IMD domain-like"/>
    <property type="match status" value="1"/>
</dbReference>
<keyword evidence="1 2" id="KW-0728">SH3 domain</keyword>
<dbReference type="Gene3D" id="1.20.1270.60">
    <property type="entry name" value="Arfaptin homology (AH) domain/BAR domain"/>
    <property type="match status" value="1"/>
</dbReference>
<accession>A0A2P5XFN0</accession>